<proteinExistence type="predicted"/>
<evidence type="ECO:0000256" key="1">
    <source>
        <dbReference type="SAM" id="SignalP"/>
    </source>
</evidence>
<comment type="caution">
    <text evidence="2">The sequence shown here is derived from an EMBL/GenBank/DDBJ whole genome shotgun (WGS) entry which is preliminary data.</text>
</comment>
<reference evidence="2" key="1">
    <citation type="submission" date="2021-12" db="EMBL/GenBank/DDBJ databases">
        <title>Comparative genomics, transcriptomics and evolutionary studies reveal genomic signatures of adaptation to plant cell wall in hemibiotrophic fungi.</title>
        <authorList>
            <consortium name="DOE Joint Genome Institute"/>
            <person name="Baroncelli R."/>
            <person name="Diaz J.F."/>
            <person name="Benocci T."/>
            <person name="Peng M."/>
            <person name="Battaglia E."/>
            <person name="Haridas S."/>
            <person name="Andreopoulos W."/>
            <person name="Labutti K."/>
            <person name="Pangilinan J."/>
            <person name="Floch G.L."/>
            <person name="Makela M.R."/>
            <person name="Henrissat B."/>
            <person name="Grigoriev I.V."/>
            <person name="Crouch J.A."/>
            <person name="De Vries R.P."/>
            <person name="Sukno S.A."/>
            <person name="Thon M.R."/>
        </authorList>
    </citation>
    <scope>NUCLEOTIDE SEQUENCE</scope>
    <source>
        <strain evidence="2">CBS 112980</strain>
    </source>
</reference>
<keyword evidence="1" id="KW-0732">Signal</keyword>
<dbReference type="AlphaFoldDB" id="A0AAD8XQ82"/>
<dbReference type="GeneID" id="85385281"/>
<evidence type="ECO:0008006" key="4">
    <source>
        <dbReference type="Google" id="ProtNLM"/>
    </source>
</evidence>
<dbReference type="Proteomes" id="UP001244207">
    <property type="component" value="Unassembled WGS sequence"/>
</dbReference>
<sequence length="99" mass="11212">MLLQGHTTSERFVLLLSCLFPPSLFDNFLLFCLSTACSECSDFISKNIEKGCRTNKDSCHVLGARPEQVTLKNLTFVHSLFPLGHVDMRSLWQLGHGRR</sequence>
<evidence type="ECO:0000313" key="3">
    <source>
        <dbReference type="Proteomes" id="UP001244207"/>
    </source>
</evidence>
<accession>A0AAD8XQ82</accession>
<dbReference type="RefSeq" id="XP_060371482.1">
    <property type="nucleotide sequence ID" value="XM_060501382.1"/>
</dbReference>
<name>A0AAD8XQ82_GLOAC</name>
<protein>
    <recommendedName>
        <fullName evidence="4">Secreted protein</fullName>
    </recommendedName>
</protein>
<evidence type="ECO:0000313" key="2">
    <source>
        <dbReference type="EMBL" id="KAK1731427.1"/>
    </source>
</evidence>
<feature type="chain" id="PRO_5041935849" description="Secreted protein" evidence="1">
    <location>
        <begin position="26"/>
        <end position="99"/>
    </location>
</feature>
<keyword evidence="3" id="KW-1185">Reference proteome</keyword>
<gene>
    <name evidence="2" type="ORF">BDZ83DRAFT_159081</name>
</gene>
<feature type="signal peptide" evidence="1">
    <location>
        <begin position="1"/>
        <end position="25"/>
    </location>
</feature>
<organism evidence="2 3">
    <name type="scientific">Glomerella acutata</name>
    <name type="common">Colletotrichum acutatum</name>
    <dbReference type="NCBI Taxonomy" id="27357"/>
    <lineage>
        <taxon>Eukaryota</taxon>
        <taxon>Fungi</taxon>
        <taxon>Dikarya</taxon>
        <taxon>Ascomycota</taxon>
        <taxon>Pezizomycotina</taxon>
        <taxon>Sordariomycetes</taxon>
        <taxon>Hypocreomycetidae</taxon>
        <taxon>Glomerellales</taxon>
        <taxon>Glomerellaceae</taxon>
        <taxon>Colletotrichum</taxon>
        <taxon>Colletotrichum acutatum species complex</taxon>
    </lineage>
</organism>
<dbReference type="EMBL" id="JAHMHS010000002">
    <property type="protein sequence ID" value="KAK1731427.1"/>
    <property type="molecule type" value="Genomic_DNA"/>
</dbReference>